<sequence>MSLTSSFKVHQLLMGDSRDVHRSASLVGPSSPIGRAEKRQSRLILVRMRRLLRENKDGIGYRRYFLCFLVSGNDAHSRRHATSRTLFVFMGSRTQVITASTLPFIFLLTKLRLHPSRPFYPICANRPY</sequence>
<organism evidence="1 2">
    <name type="scientific">Periconia digitata</name>
    <dbReference type="NCBI Taxonomy" id="1303443"/>
    <lineage>
        <taxon>Eukaryota</taxon>
        <taxon>Fungi</taxon>
        <taxon>Dikarya</taxon>
        <taxon>Ascomycota</taxon>
        <taxon>Pezizomycotina</taxon>
        <taxon>Dothideomycetes</taxon>
        <taxon>Pleosporomycetidae</taxon>
        <taxon>Pleosporales</taxon>
        <taxon>Massarineae</taxon>
        <taxon>Periconiaceae</taxon>
        <taxon>Periconia</taxon>
    </lineage>
</organism>
<accession>A0A9W4UI85</accession>
<protein>
    <submittedName>
        <fullName evidence="1">Uncharacterized protein</fullName>
    </submittedName>
</protein>
<evidence type="ECO:0000313" key="1">
    <source>
        <dbReference type="EMBL" id="CAI6335804.1"/>
    </source>
</evidence>
<gene>
    <name evidence="1" type="ORF">PDIGIT_LOCUS8889</name>
</gene>
<comment type="caution">
    <text evidence="1">The sequence shown here is derived from an EMBL/GenBank/DDBJ whole genome shotgun (WGS) entry which is preliminary data.</text>
</comment>
<name>A0A9W4UI85_9PLEO</name>
<proteinExistence type="predicted"/>
<keyword evidence="2" id="KW-1185">Reference proteome</keyword>
<dbReference type="EMBL" id="CAOQHR010000006">
    <property type="protein sequence ID" value="CAI6335804.1"/>
    <property type="molecule type" value="Genomic_DNA"/>
</dbReference>
<reference evidence="1" key="1">
    <citation type="submission" date="2023-01" db="EMBL/GenBank/DDBJ databases">
        <authorList>
            <person name="Van Ghelder C."/>
            <person name="Rancurel C."/>
        </authorList>
    </citation>
    <scope>NUCLEOTIDE SEQUENCE</scope>
    <source>
        <strain evidence="1">CNCM I-4278</strain>
    </source>
</reference>
<dbReference type="Proteomes" id="UP001152607">
    <property type="component" value="Unassembled WGS sequence"/>
</dbReference>
<dbReference type="AlphaFoldDB" id="A0A9W4UI85"/>
<evidence type="ECO:0000313" key="2">
    <source>
        <dbReference type="Proteomes" id="UP001152607"/>
    </source>
</evidence>